<comment type="caution">
    <text evidence="7">The sequence shown here is derived from an EMBL/GenBank/DDBJ whole genome shotgun (WGS) entry which is preliminary data.</text>
</comment>
<dbReference type="RefSeq" id="WP_332862960.1">
    <property type="nucleotide sequence ID" value="NZ_JBAFSM010000001.1"/>
</dbReference>
<reference evidence="7 8" key="1">
    <citation type="submission" date="2024-01" db="EMBL/GenBank/DDBJ databases">
        <title>Genomic insights into the taxonomy and metabolism of the cyanobacterium Pannus brasiliensis CCIBt3594.</title>
        <authorList>
            <person name="Machado M."/>
            <person name="Botero N.B."/>
            <person name="Andreote A.P.D."/>
            <person name="Feitosa A.M.T."/>
            <person name="Popin R."/>
            <person name="Sivonen K."/>
            <person name="Fiore M.F."/>
        </authorList>
    </citation>
    <scope>NUCLEOTIDE SEQUENCE [LARGE SCALE GENOMIC DNA]</scope>
    <source>
        <strain evidence="7 8">CCIBt3594</strain>
    </source>
</reference>
<gene>
    <name evidence="7" type="ORF">V0288_00105</name>
</gene>
<keyword evidence="4 5" id="KW-0472">Membrane</keyword>
<dbReference type="EMBL" id="JBAFSM010000001">
    <property type="protein sequence ID" value="MEG3435509.1"/>
    <property type="molecule type" value="Genomic_DNA"/>
</dbReference>
<sequence length="182" mass="20447">MVYPVPPDDFPPRRFPKVPLDRRAYAFGIDFISVWFLSSFAGNNPFGQFLAFFGIWFVLRVIVAVQNKGQSLGRWALDMKVIEARGRRVPGVVELAKREAIVGAGAALTMVGANAAFANPLTFILLASPLVADCGMAIGDEEFFRAFHDRLAGTLVIQTRRGFSLDLRLKRLWYEIVKRKQR</sequence>
<name>A0AAW9QSM0_9CHRO</name>
<evidence type="ECO:0000256" key="2">
    <source>
        <dbReference type="ARBA" id="ARBA00022692"/>
    </source>
</evidence>
<keyword evidence="8" id="KW-1185">Reference proteome</keyword>
<dbReference type="AlphaFoldDB" id="A0AAW9QSM0"/>
<dbReference type="GO" id="GO:0016020">
    <property type="term" value="C:membrane"/>
    <property type="evidence" value="ECO:0007669"/>
    <property type="project" value="UniProtKB-SubCell"/>
</dbReference>
<evidence type="ECO:0000256" key="4">
    <source>
        <dbReference type="ARBA" id="ARBA00023136"/>
    </source>
</evidence>
<evidence type="ECO:0000313" key="8">
    <source>
        <dbReference type="Proteomes" id="UP001328733"/>
    </source>
</evidence>
<evidence type="ECO:0000256" key="3">
    <source>
        <dbReference type="ARBA" id="ARBA00022989"/>
    </source>
</evidence>
<feature type="transmembrane region" description="Helical" evidence="5">
    <location>
        <begin position="47"/>
        <end position="65"/>
    </location>
</feature>
<dbReference type="Proteomes" id="UP001328733">
    <property type="component" value="Unassembled WGS sequence"/>
</dbReference>
<keyword evidence="2 5" id="KW-0812">Transmembrane</keyword>
<proteinExistence type="predicted"/>
<keyword evidence="3 5" id="KW-1133">Transmembrane helix</keyword>
<dbReference type="Pfam" id="PF06271">
    <property type="entry name" value="RDD"/>
    <property type="match status" value="1"/>
</dbReference>
<dbReference type="InterPro" id="IPR010432">
    <property type="entry name" value="RDD"/>
</dbReference>
<evidence type="ECO:0000256" key="5">
    <source>
        <dbReference type="SAM" id="Phobius"/>
    </source>
</evidence>
<feature type="domain" description="RDD" evidence="6">
    <location>
        <begin position="25"/>
        <end position="153"/>
    </location>
</feature>
<evidence type="ECO:0000313" key="7">
    <source>
        <dbReference type="EMBL" id="MEG3435509.1"/>
    </source>
</evidence>
<organism evidence="7 8">
    <name type="scientific">Pannus brasiliensis CCIBt3594</name>
    <dbReference type="NCBI Taxonomy" id="1427578"/>
    <lineage>
        <taxon>Bacteria</taxon>
        <taxon>Bacillati</taxon>
        <taxon>Cyanobacteriota</taxon>
        <taxon>Cyanophyceae</taxon>
        <taxon>Oscillatoriophycideae</taxon>
        <taxon>Chroococcales</taxon>
        <taxon>Microcystaceae</taxon>
        <taxon>Pannus</taxon>
    </lineage>
</organism>
<evidence type="ECO:0000256" key="1">
    <source>
        <dbReference type="ARBA" id="ARBA00004141"/>
    </source>
</evidence>
<protein>
    <submittedName>
        <fullName evidence="7">RDD family protein</fullName>
    </submittedName>
</protein>
<comment type="subcellular location">
    <subcellularLocation>
        <location evidence="1">Membrane</location>
        <topology evidence="1">Multi-pass membrane protein</topology>
    </subcellularLocation>
</comment>
<accession>A0AAW9QSM0</accession>
<evidence type="ECO:0000259" key="6">
    <source>
        <dbReference type="Pfam" id="PF06271"/>
    </source>
</evidence>